<keyword evidence="1" id="KW-0812">Transmembrane</keyword>
<organism evidence="2 3">
    <name type="scientific">Nitrolancea hollandica Lb</name>
    <dbReference type="NCBI Taxonomy" id="1129897"/>
    <lineage>
        <taxon>Bacteria</taxon>
        <taxon>Pseudomonadati</taxon>
        <taxon>Thermomicrobiota</taxon>
        <taxon>Thermomicrobia</taxon>
        <taxon>Sphaerobacterales</taxon>
        <taxon>Sphaerobacterineae</taxon>
        <taxon>Sphaerobacteraceae</taxon>
        <taxon>Nitrolancea</taxon>
    </lineage>
</organism>
<name>I4EIW6_9BACT</name>
<sequence length="54" mass="5468">MTGLIVTALLVLVTAPGIIFGPVIGLQLESAAGVAIGLVIIALILLPVSRRAYV</sequence>
<feature type="transmembrane region" description="Helical" evidence="1">
    <location>
        <begin position="30"/>
        <end position="48"/>
    </location>
</feature>
<keyword evidence="3" id="KW-1185">Reference proteome</keyword>
<comment type="caution">
    <text evidence="2">The sequence shown here is derived from an EMBL/GenBank/DDBJ whole genome shotgun (WGS) entry which is preliminary data.</text>
</comment>
<dbReference type="AlphaFoldDB" id="I4EIW6"/>
<keyword evidence="1" id="KW-0472">Membrane</keyword>
<protein>
    <submittedName>
        <fullName evidence="2">Uncharacterized protein</fullName>
    </submittedName>
</protein>
<accession>I4EIW6</accession>
<evidence type="ECO:0000256" key="1">
    <source>
        <dbReference type="SAM" id="Phobius"/>
    </source>
</evidence>
<evidence type="ECO:0000313" key="2">
    <source>
        <dbReference type="EMBL" id="CCF84628.1"/>
    </source>
</evidence>
<keyword evidence="1" id="KW-1133">Transmembrane helix</keyword>
<evidence type="ECO:0000313" key="3">
    <source>
        <dbReference type="Proteomes" id="UP000004221"/>
    </source>
</evidence>
<dbReference type="EMBL" id="CAGS01000300">
    <property type="protein sequence ID" value="CCF84628.1"/>
    <property type="molecule type" value="Genomic_DNA"/>
</dbReference>
<gene>
    <name evidence="2" type="ORF">NITHO_3690002</name>
</gene>
<dbReference type="Proteomes" id="UP000004221">
    <property type="component" value="Unassembled WGS sequence"/>
</dbReference>
<proteinExistence type="predicted"/>
<reference evidence="2 3" key="1">
    <citation type="journal article" date="2012" name="ISME J.">
        <title>Nitrification expanded: discovery, physiology and genomics of a nitrite-oxidizing bacterium from the phylum Chloroflexi.</title>
        <authorList>
            <person name="Sorokin D.Y."/>
            <person name="Lucker S."/>
            <person name="Vejmelkova D."/>
            <person name="Kostrikina N.A."/>
            <person name="Kleerebezem R."/>
            <person name="Rijpstra W.I."/>
            <person name="Damste J.S."/>
            <person name="Le Paslier D."/>
            <person name="Muyzer G."/>
            <person name="Wagner M."/>
            <person name="van Loosdrecht M.C."/>
            <person name="Daims H."/>
        </authorList>
    </citation>
    <scope>NUCLEOTIDE SEQUENCE [LARGE SCALE GENOMIC DNA]</scope>
    <source>
        <strain evidence="3">none</strain>
    </source>
</reference>